<evidence type="ECO:0000256" key="2">
    <source>
        <dbReference type="ARBA" id="ARBA00007214"/>
    </source>
</evidence>
<organism evidence="12 13">
    <name type="scientific">Carnegiea gigantea</name>
    <dbReference type="NCBI Taxonomy" id="171969"/>
    <lineage>
        <taxon>Eukaryota</taxon>
        <taxon>Viridiplantae</taxon>
        <taxon>Streptophyta</taxon>
        <taxon>Embryophyta</taxon>
        <taxon>Tracheophyta</taxon>
        <taxon>Spermatophyta</taxon>
        <taxon>Magnoliopsida</taxon>
        <taxon>eudicotyledons</taxon>
        <taxon>Gunneridae</taxon>
        <taxon>Pentapetalae</taxon>
        <taxon>Caryophyllales</taxon>
        <taxon>Cactineae</taxon>
        <taxon>Cactaceae</taxon>
        <taxon>Cactoideae</taxon>
        <taxon>Echinocereeae</taxon>
        <taxon>Carnegiea</taxon>
    </lineage>
</organism>
<keyword evidence="4" id="KW-0238">DNA-binding</keyword>
<dbReference type="InterPro" id="IPR046829">
    <property type="entry name" value="Calmod_bind_C"/>
</dbReference>
<feature type="compositionally biased region" description="Basic and acidic residues" evidence="8">
    <location>
        <begin position="1"/>
        <end position="22"/>
    </location>
</feature>
<keyword evidence="3" id="KW-0805">Transcription regulation</keyword>
<evidence type="ECO:0000259" key="10">
    <source>
        <dbReference type="Pfam" id="PF20451"/>
    </source>
</evidence>
<gene>
    <name evidence="12" type="ORF">Cgig2_005665</name>
</gene>
<dbReference type="GO" id="GO:0003700">
    <property type="term" value="F:DNA-binding transcription factor activity"/>
    <property type="evidence" value="ECO:0007669"/>
    <property type="project" value="TreeGrafter"/>
</dbReference>
<dbReference type="PANTHER" id="PTHR31713:SF42">
    <property type="entry name" value="PROTEIN SAR DEFICIENT 1"/>
    <property type="match status" value="1"/>
</dbReference>
<dbReference type="Pfam" id="PF07887">
    <property type="entry name" value="Calmodulin_bind"/>
    <property type="match status" value="1"/>
</dbReference>
<name>A0A9Q1KVI2_9CARY</name>
<dbReference type="Proteomes" id="UP001153076">
    <property type="component" value="Unassembled WGS sequence"/>
</dbReference>
<dbReference type="Pfam" id="PF20451">
    <property type="entry name" value="Calmod_bind_M"/>
    <property type="match status" value="1"/>
</dbReference>
<evidence type="ECO:0000259" key="11">
    <source>
        <dbReference type="Pfam" id="PF20452"/>
    </source>
</evidence>
<evidence type="ECO:0000259" key="9">
    <source>
        <dbReference type="Pfam" id="PF07887"/>
    </source>
</evidence>
<evidence type="ECO:0000256" key="8">
    <source>
        <dbReference type="SAM" id="MobiDB-lite"/>
    </source>
</evidence>
<evidence type="ECO:0000256" key="4">
    <source>
        <dbReference type="ARBA" id="ARBA00023125"/>
    </source>
</evidence>
<dbReference type="InterPro" id="IPR012416">
    <property type="entry name" value="CBP60"/>
</dbReference>
<comment type="caution">
    <text evidence="12">The sequence shown here is derived from an EMBL/GenBank/DDBJ whole genome shotgun (WGS) entry which is preliminary data.</text>
</comment>
<evidence type="ECO:0000256" key="7">
    <source>
        <dbReference type="ARBA" id="ARBA00023242"/>
    </source>
</evidence>
<dbReference type="InterPro" id="IPR046831">
    <property type="entry name" value="Calmodulin_bind_N"/>
</dbReference>
<accession>A0A9Q1KVI2</accession>
<dbReference type="GO" id="GO:0005634">
    <property type="term" value="C:nucleus"/>
    <property type="evidence" value="ECO:0007669"/>
    <property type="project" value="UniProtKB-SubCell"/>
</dbReference>
<feature type="domain" description="Calmodulin binding protein central" evidence="10">
    <location>
        <begin position="255"/>
        <end position="322"/>
    </location>
</feature>
<dbReference type="GO" id="GO:0080142">
    <property type="term" value="P:regulation of salicylic acid biosynthetic process"/>
    <property type="evidence" value="ECO:0007669"/>
    <property type="project" value="TreeGrafter"/>
</dbReference>
<keyword evidence="7" id="KW-0539">Nucleus</keyword>
<proteinExistence type="inferred from homology"/>
<evidence type="ECO:0000256" key="1">
    <source>
        <dbReference type="ARBA" id="ARBA00004123"/>
    </source>
</evidence>
<dbReference type="AlphaFoldDB" id="A0A9Q1KVI2"/>
<feature type="region of interest" description="Disordered" evidence="8">
    <location>
        <begin position="1"/>
        <end position="23"/>
    </location>
</feature>
<comment type="similarity">
    <text evidence="2">Belongs to the plant ACBP60 protein family.</text>
</comment>
<feature type="domain" description="Calmodulin binding protein-like N-terminal" evidence="9">
    <location>
        <begin position="87"/>
        <end position="242"/>
    </location>
</feature>
<sequence>METKRLADDHDHDHDEPQEKRMRSLPSFASLIRQAMMVKSMNNFCSAMEPWLRKVVNEEVERGLQRTMSILTRSRSLRIQAPEPANLRLMFTNKSLPAILFTCNKILDINSHPLQLVLVEQRGDQVTPTLPPYPLKLEIIVIDGGFPSTDSQAWTVDEFNRNVLKERAGKRPLLTKDLNYTIRDNNNCVTLGDIEFTDNSSWIPCRKFKIGARVVAETSPGCSRGAVRILEALTDAFIVKDHRGESYKKHYPPRLEDEVWRLENIGKDGIFHRRLAQAGVLNVQDFLKLSVINPINLKRILGGKKGISERKWESILKHARTSNLGNKLYISTGPNYSIVLDPICQILSINLDGETYSSSDLNLSLKKEVDRLVENAYRTWDSLQEVERPVNETFQPPQGNLVGECGNHEQNMMSYEVVIGGIIEVDGAQFTNDADLHIPFEDWSHNLD</sequence>
<evidence type="ECO:0000256" key="3">
    <source>
        <dbReference type="ARBA" id="ARBA00023015"/>
    </source>
</evidence>
<evidence type="ECO:0000313" key="13">
    <source>
        <dbReference type="Proteomes" id="UP001153076"/>
    </source>
</evidence>
<reference evidence="12" key="1">
    <citation type="submission" date="2022-04" db="EMBL/GenBank/DDBJ databases">
        <title>Carnegiea gigantea Genome sequencing and assembly v2.</title>
        <authorList>
            <person name="Copetti D."/>
            <person name="Sanderson M.J."/>
            <person name="Burquez A."/>
            <person name="Wojciechowski M.F."/>
        </authorList>
    </citation>
    <scope>NUCLEOTIDE SEQUENCE</scope>
    <source>
        <strain evidence="12">SGP5-SGP5p</strain>
        <tissue evidence="12">Aerial part</tissue>
    </source>
</reference>
<dbReference type="OrthoDB" id="757051at2759"/>
<dbReference type="GO" id="GO:0043565">
    <property type="term" value="F:sequence-specific DNA binding"/>
    <property type="evidence" value="ECO:0007669"/>
    <property type="project" value="TreeGrafter"/>
</dbReference>
<evidence type="ECO:0000256" key="5">
    <source>
        <dbReference type="ARBA" id="ARBA00023159"/>
    </source>
</evidence>
<evidence type="ECO:0000256" key="6">
    <source>
        <dbReference type="ARBA" id="ARBA00023163"/>
    </source>
</evidence>
<keyword evidence="13" id="KW-1185">Reference proteome</keyword>
<dbReference type="Pfam" id="PF20452">
    <property type="entry name" value="Calmod_bind_C"/>
    <property type="match status" value="1"/>
</dbReference>
<dbReference type="GO" id="GO:0005516">
    <property type="term" value="F:calmodulin binding"/>
    <property type="evidence" value="ECO:0007669"/>
    <property type="project" value="InterPro"/>
</dbReference>
<evidence type="ECO:0008006" key="14">
    <source>
        <dbReference type="Google" id="ProtNLM"/>
    </source>
</evidence>
<protein>
    <recommendedName>
        <fullName evidence="14">Protein SAR DEFICIENT 1</fullName>
    </recommendedName>
</protein>
<dbReference type="PANTHER" id="PTHR31713">
    <property type="entry name" value="OS02G0177800 PROTEIN"/>
    <property type="match status" value="1"/>
</dbReference>
<keyword evidence="5" id="KW-0010">Activator</keyword>
<evidence type="ECO:0000313" key="12">
    <source>
        <dbReference type="EMBL" id="KAJ8449643.1"/>
    </source>
</evidence>
<keyword evidence="6" id="KW-0804">Transcription</keyword>
<dbReference type="EMBL" id="JAKOGI010000020">
    <property type="protein sequence ID" value="KAJ8449643.1"/>
    <property type="molecule type" value="Genomic_DNA"/>
</dbReference>
<comment type="subcellular location">
    <subcellularLocation>
        <location evidence="1">Nucleus</location>
    </subcellularLocation>
</comment>
<feature type="domain" description="Calmodulin binding protein C-terminal" evidence="11">
    <location>
        <begin position="327"/>
        <end position="386"/>
    </location>
</feature>
<dbReference type="InterPro" id="IPR046830">
    <property type="entry name" value="Calmod_bind_M"/>
</dbReference>